<dbReference type="InterPro" id="IPR018391">
    <property type="entry name" value="PQQ_b-propeller_rpt"/>
</dbReference>
<dbReference type="KEGG" id="lcre:Pla8534_37250"/>
<reference evidence="3 4" key="1">
    <citation type="submission" date="2019-02" db="EMBL/GenBank/DDBJ databases">
        <title>Deep-cultivation of Planctomycetes and their phenomic and genomic characterization uncovers novel biology.</title>
        <authorList>
            <person name="Wiegand S."/>
            <person name="Jogler M."/>
            <person name="Boedeker C."/>
            <person name="Pinto D."/>
            <person name="Vollmers J."/>
            <person name="Rivas-Marin E."/>
            <person name="Kohn T."/>
            <person name="Peeters S.H."/>
            <person name="Heuer A."/>
            <person name="Rast P."/>
            <person name="Oberbeckmann S."/>
            <person name="Bunk B."/>
            <person name="Jeske O."/>
            <person name="Meyerdierks A."/>
            <person name="Storesund J.E."/>
            <person name="Kallscheuer N."/>
            <person name="Luecker S."/>
            <person name="Lage O.M."/>
            <person name="Pohl T."/>
            <person name="Merkel B.J."/>
            <person name="Hornburger P."/>
            <person name="Mueller R.-W."/>
            <person name="Bruemmer F."/>
            <person name="Labrenz M."/>
            <person name="Spormann A.M."/>
            <person name="Op den Camp H."/>
            <person name="Overmann J."/>
            <person name="Amann R."/>
            <person name="Jetten M.S.M."/>
            <person name="Mascher T."/>
            <person name="Medema M.H."/>
            <person name="Devos D.P."/>
            <person name="Kaster A.-K."/>
            <person name="Ovreas L."/>
            <person name="Rohde M."/>
            <person name="Galperin M.Y."/>
            <person name="Jogler C."/>
        </authorList>
    </citation>
    <scope>NUCLEOTIDE SEQUENCE [LARGE SCALE GENOMIC DNA]</scope>
    <source>
        <strain evidence="3 4">Pla85_3_4</strain>
    </source>
</reference>
<keyword evidence="1" id="KW-0732">Signal</keyword>
<evidence type="ECO:0000313" key="4">
    <source>
        <dbReference type="Proteomes" id="UP000317648"/>
    </source>
</evidence>
<dbReference type="PANTHER" id="PTHR34512">
    <property type="entry name" value="CELL SURFACE PROTEIN"/>
    <property type="match status" value="1"/>
</dbReference>
<dbReference type="Proteomes" id="UP000317648">
    <property type="component" value="Chromosome"/>
</dbReference>
<feature type="domain" description="Pyrrolo-quinoline quinone repeat" evidence="2">
    <location>
        <begin position="51"/>
        <end position="167"/>
    </location>
</feature>
<feature type="chain" id="PRO_5022231553" evidence="1">
    <location>
        <begin position="26"/>
        <end position="423"/>
    </location>
</feature>
<evidence type="ECO:0000256" key="1">
    <source>
        <dbReference type="SAM" id="SignalP"/>
    </source>
</evidence>
<name>A0A518DVP2_9BACT</name>
<dbReference type="AlphaFoldDB" id="A0A518DVP2"/>
<dbReference type="Gene3D" id="2.130.10.10">
    <property type="entry name" value="YVTN repeat-like/Quinoprotein amine dehydrogenase"/>
    <property type="match status" value="2"/>
</dbReference>
<evidence type="ECO:0000259" key="2">
    <source>
        <dbReference type="Pfam" id="PF13360"/>
    </source>
</evidence>
<dbReference type="Pfam" id="PF13360">
    <property type="entry name" value="PQQ_2"/>
    <property type="match status" value="2"/>
</dbReference>
<dbReference type="OrthoDB" id="9815737at2"/>
<protein>
    <submittedName>
        <fullName evidence="3">Outer membrane biogenesis protein BamB</fullName>
    </submittedName>
</protein>
<proteinExistence type="predicted"/>
<organism evidence="3 4">
    <name type="scientific">Lignipirellula cremea</name>
    <dbReference type="NCBI Taxonomy" id="2528010"/>
    <lineage>
        <taxon>Bacteria</taxon>
        <taxon>Pseudomonadati</taxon>
        <taxon>Planctomycetota</taxon>
        <taxon>Planctomycetia</taxon>
        <taxon>Pirellulales</taxon>
        <taxon>Pirellulaceae</taxon>
        <taxon>Lignipirellula</taxon>
    </lineage>
</organism>
<sequence precursor="true">MPNNFPPLCSSLLAAVALCLPYASAAPASAGEWPQILGPQRNAQASNETLAARWPATGPKVLWKAKVGDGFAGPVIQGDTVVVFHRVGNNERLEALSIADGSSQWTTDFPASYQARINPDNGPRCTPLIHGDRVYAFGAAGDLYCVDLKSGRKIWTRGLYADYRGDEGYFGAGSTPIVAGDKLIVNVGGAREQAGLVALSLDTGKTVWKGTDEAASYSSPVLANLHGKTLALFITRMHAMGVDPTTGAVRFSVPFGKLGPTVNAASPVVFGDHVFLSSSYGVGSRVIRIPATGEPQEIWNNEVLASQYSTSIYHDGYLYGSDGREDFHNGQLRCVNALTGEVAWTADEVNVANLILADGKLLIVQVEGEIALAEVTPEAYRPLATARIADGVTRALPALSQGRLFVRLSDRDNSQILCLEVGK</sequence>
<feature type="signal peptide" evidence="1">
    <location>
        <begin position="1"/>
        <end position="25"/>
    </location>
</feature>
<dbReference type="EMBL" id="CP036433">
    <property type="protein sequence ID" value="QDU95906.1"/>
    <property type="molecule type" value="Genomic_DNA"/>
</dbReference>
<dbReference type="SUPFAM" id="SSF50998">
    <property type="entry name" value="Quinoprotein alcohol dehydrogenase-like"/>
    <property type="match status" value="1"/>
</dbReference>
<dbReference type="PANTHER" id="PTHR34512:SF30">
    <property type="entry name" value="OUTER MEMBRANE PROTEIN ASSEMBLY FACTOR BAMB"/>
    <property type="match status" value="1"/>
</dbReference>
<dbReference type="InterPro" id="IPR015943">
    <property type="entry name" value="WD40/YVTN_repeat-like_dom_sf"/>
</dbReference>
<dbReference type="SMART" id="SM00564">
    <property type="entry name" value="PQQ"/>
    <property type="match status" value="4"/>
</dbReference>
<gene>
    <name evidence="3" type="ORF">Pla8534_37250</name>
</gene>
<accession>A0A518DVP2</accession>
<dbReference type="RefSeq" id="WP_145054591.1">
    <property type="nucleotide sequence ID" value="NZ_CP036433.1"/>
</dbReference>
<feature type="domain" description="Pyrrolo-quinoline quinone repeat" evidence="2">
    <location>
        <begin position="174"/>
        <end position="345"/>
    </location>
</feature>
<dbReference type="InterPro" id="IPR002372">
    <property type="entry name" value="PQQ_rpt_dom"/>
</dbReference>
<evidence type="ECO:0000313" key="3">
    <source>
        <dbReference type="EMBL" id="QDU95906.1"/>
    </source>
</evidence>
<keyword evidence="4" id="KW-1185">Reference proteome</keyword>
<dbReference type="InterPro" id="IPR011047">
    <property type="entry name" value="Quinoprotein_ADH-like_sf"/>
</dbReference>